<accession>A0A7C9E5V8</accession>
<dbReference type="EMBL" id="GISG01191193">
    <property type="protein sequence ID" value="MBA4656285.1"/>
    <property type="molecule type" value="Transcribed_RNA"/>
</dbReference>
<organism evidence="1">
    <name type="scientific">Opuntia streptacantha</name>
    <name type="common">Prickly pear cactus</name>
    <name type="synonym">Opuntia cardona</name>
    <dbReference type="NCBI Taxonomy" id="393608"/>
    <lineage>
        <taxon>Eukaryota</taxon>
        <taxon>Viridiplantae</taxon>
        <taxon>Streptophyta</taxon>
        <taxon>Embryophyta</taxon>
        <taxon>Tracheophyta</taxon>
        <taxon>Spermatophyta</taxon>
        <taxon>Magnoliopsida</taxon>
        <taxon>eudicotyledons</taxon>
        <taxon>Gunneridae</taxon>
        <taxon>Pentapetalae</taxon>
        <taxon>Caryophyllales</taxon>
        <taxon>Cactineae</taxon>
        <taxon>Cactaceae</taxon>
        <taxon>Opuntioideae</taxon>
        <taxon>Opuntia</taxon>
    </lineage>
</organism>
<reference evidence="1" key="1">
    <citation type="journal article" date="2013" name="J. Plant Res.">
        <title>Effect of fungi and light on seed germination of three Opuntia species from semiarid lands of central Mexico.</title>
        <authorList>
            <person name="Delgado-Sanchez P."/>
            <person name="Jimenez-Bremont J.F."/>
            <person name="Guerrero-Gonzalez Mde L."/>
            <person name="Flores J."/>
        </authorList>
    </citation>
    <scope>NUCLEOTIDE SEQUENCE</scope>
    <source>
        <tissue evidence="1">Cladode</tissue>
    </source>
</reference>
<dbReference type="AlphaFoldDB" id="A0A7C9E5V8"/>
<evidence type="ECO:0000313" key="1">
    <source>
        <dbReference type="EMBL" id="MBA4656285.1"/>
    </source>
</evidence>
<reference evidence="1" key="2">
    <citation type="submission" date="2020-07" db="EMBL/GenBank/DDBJ databases">
        <authorList>
            <person name="Vera ALvarez R."/>
            <person name="Arias-Moreno D.M."/>
            <person name="Jimenez-Jacinto V."/>
            <person name="Jimenez-Bremont J.F."/>
            <person name="Swaminathan K."/>
            <person name="Moose S.P."/>
            <person name="Guerrero-Gonzalez M.L."/>
            <person name="Marino-Ramirez L."/>
            <person name="Landsman D."/>
            <person name="Rodriguez-Kessler M."/>
            <person name="Delgado-Sanchez P."/>
        </authorList>
    </citation>
    <scope>NUCLEOTIDE SEQUENCE</scope>
    <source>
        <tissue evidence="1">Cladode</tissue>
    </source>
</reference>
<sequence>MIFTVTGGAVEPSTVVTFTLSWSFLVNDSTVAGSDKINGIEILLFSNRANASIWLKKSCGFPGIPTPRKNFAKPKILSPETSIFPEVTSANATSPLTTDEVVARGPSYSCASTTFSSKNMAPSSYFSMLSNSFTISFFRVPINDWSTSADANDITPARVSNAIPAARVLDSGLLEL</sequence>
<proteinExistence type="predicted"/>
<name>A0A7C9E5V8_OPUST</name>
<protein>
    <submittedName>
        <fullName evidence="1">Uncharacterized protein</fullName>
    </submittedName>
</protein>